<feature type="domain" description="MI" evidence="8">
    <location>
        <begin position="320"/>
        <end position="443"/>
    </location>
</feature>
<evidence type="ECO:0000256" key="2">
    <source>
        <dbReference type="ARBA" id="ARBA00005497"/>
    </source>
</evidence>
<feature type="domain" description="MI" evidence="8">
    <location>
        <begin position="157"/>
        <end position="278"/>
    </location>
</feature>
<dbReference type="AlphaFoldDB" id="A0AAV2A725"/>
<evidence type="ECO:0000256" key="5">
    <source>
        <dbReference type="ARBA" id="ARBA00022737"/>
    </source>
</evidence>
<evidence type="ECO:0000259" key="8">
    <source>
        <dbReference type="PROSITE" id="PS51366"/>
    </source>
</evidence>
<accession>A0AAV2A725</accession>
<keyword evidence="4" id="KW-0963">Cytoplasm</keyword>
<feature type="compositionally biased region" description="Basic residues" evidence="7">
    <location>
        <begin position="85"/>
        <end position="94"/>
    </location>
</feature>
<feature type="compositionally biased region" description="Gly residues" evidence="7">
    <location>
        <begin position="97"/>
        <end position="111"/>
    </location>
</feature>
<dbReference type="GO" id="GO:0005829">
    <property type="term" value="C:cytosol"/>
    <property type="evidence" value="ECO:0007669"/>
    <property type="project" value="TreeGrafter"/>
</dbReference>
<dbReference type="GO" id="GO:0045892">
    <property type="term" value="P:negative regulation of DNA-templated transcription"/>
    <property type="evidence" value="ECO:0007669"/>
    <property type="project" value="InterPro"/>
</dbReference>
<dbReference type="SMART" id="SM00544">
    <property type="entry name" value="MA3"/>
    <property type="match status" value="2"/>
</dbReference>
<dbReference type="Proteomes" id="UP001497382">
    <property type="component" value="Unassembled WGS sequence"/>
</dbReference>
<dbReference type="Pfam" id="PF02847">
    <property type="entry name" value="MA3"/>
    <property type="match status" value="2"/>
</dbReference>
<dbReference type="InterPro" id="IPR016024">
    <property type="entry name" value="ARM-type_fold"/>
</dbReference>
<evidence type="ECO:0000256" key="3">
    <source>
        <dbReference type="ARBA" id="ARBA00014414"/>
    </source>
</evidence>
<dbReference type="InterPro" id="IPR003891">
    <property type="entry name" value="Initiation_fac_eIF4g_MI"/>
</dbReference>
<reference evidence="9 10" key="1">
    <citation type="submission" date="2024-04" db="EMBL/GenBank/DDBJ databases">
        <authorList>
            <person name="Rising A."/>
            <person name="Reimegard J."/>
            <person name="Sonavane S."/>
            <person name="Akerstrom W."/>
            <person name="Nylinder S."/>
            <person name="Hedman E."/>
            <person name="Kallberg Y."/>
        </authorList>
    </citation>
    <scope>NUCLEOTIDE SEQUENCE [LARGE SCALE GENOMIC DNA]</scope>
</reference>
<keyword evidence="5" id="KW-0677">Repeat</keyword>
<dbReference type="PANTHER" id="PTHR12626:SF0">
    <property type="entry name" value="PROGRAMMED CELL DEATH PROTEIN 4"/>
    <property type="match status" value="1"/>
</dbReference>
<dbReference type="SUPFAM" id="SSF48371">
    <property type="entry name" value="ARM repeat"/>
    <property type="match status" value="2"/>
</dbReference>
<name>A0AAV2A725_9ARAC</name>
<dbReference type="GO" id="GO:0005634">
    <property type="term" value="C:nucleus"/>
    <property type="evidence" value="ECO:0007669"/>
    <property type="project" value="TreeGrafter"/>
</dbReference>
<comment type="subcellular location">
    <subcellularLocation>
        <location evidence="1">Cytoplasm</location>
    </subcellularLocation>
</comment>
<evidence type="ECO:0000313" key="10">
    <source>
        <dbReference type="Proteomes" id="UP001497382"/>
    </source>
</evidence>
<comment type="caution">
    <text evidence="9">The sequence shown here is derived from an EMBL/GenBank/DDBJ whole genome shotgun (WGS) entry which is preliminary data.</text>
</comment>
<gene>
    <name evidence="9" type="ORF">LARSCL_LOCUS10210</name>
</gene>
<evidence type="ECO:0000256" key="4">
    <source>
        <dbReference type="ARBA" id="ARBA00022490"/>
    </source>
</evidence>
<keyword evidence="6" id="KW-0539">Nucleus</keyword>
<evidence type="ECO:0000256" key="6">
    <source>
        <dbReference type="ARBA" id="ARBA00023242"/>
    </source>
</evidence>
<dbReference type="EMBL" id="CAXIEN010000119">
    <property type="protein sequence ID" value="CAL1279194.1"/>
    <property type="molecule type" value="Genomic_DNA"/>
</dbReference>
<comment type="similarity">
    <text evidence="2">Belongs to the PDCD4 family.</text>
</comment>
<protein>
    <recommendedName>
        <fullName evidence="3">Programmed cell death protein 4</fullName>
    </recommendedName>
</protein>
<evidence type="ECO:0000256" key="1">
    <source>
        <dbReference type="ARBA" id="ARBA00004496"/>
    </source>
</evidence>
<dbReference type="PANTHER" id="PTHR12626">
    <property type="entry name" value="PROGRAMMED CELL DEATH 4"/>
    <property type="match status" value="1"/>
</dbReference>
<evidence type="ECO:0000256" key="7">
    <source>
        <dbReference type="SAM" id="MobiDB-lite"/>
    </source>
</evidence>
<sequence>MASDTHSCVKFADDELGSNIVIQNGSSQIENNNPSLLEEALDNRLKRKAKRPSTFLANEENVGNVVKVNGTHSRNIVKVNGSHSRYTKNSRRSRNGFGRGLPKKGGAGGKGTWGKPGSELMMEHDEIISDVCDPNYDFENQDDCEFEAIAPELTPEDLEKTVDPVIHEYFEHGDTQEVIVCLEELNLGKLRPQLVAMAVSLAMERKPSHCEMTSVLLSDMYGQILLQEDIATGFDQLLINLPDLVLDTPDAATVLGNFIARAIADDCLPPKFVHNYKGKVECEHARAALEHADALLSMKHGLVRLDNVWGVGGGMRPVKYLINQMHLLLKEYLCSGDSVEACRCIQELEVPHFHHELVYEALIMVIEDIRESSMDLMCSLFKVLASSVIVTPDQMTRGFFRVYDEMPDICIDVPPAYSVLEKFVAKCDKAGFLTEEIVKKLPSRGRKRFVSEGDGGAVKTY</sequence>
<feature type="region of interest" description="Disordered" evidence="7">
    <location>
        <begin position="83"/>
        <end position="111"/>
    </location>
</feature>
<organism evidence="9 10">
    <name type="scientific">Larinioides sclopetarius</name>
    <dbReference type="NCBI Taxonomy" id="280406"/>
    <lineage>
        <taxon>Eukaryota</taxon>
        <taxon>Metazoa</taxon>
        <taxon>Ecdysozoa</taxon>
        <taxon>Arthropoda</taxon>
        <taxon>Chelicerata</taxon>
        <taxon>Arachnida</taxon>
        <taxon>Araneae</taxon>
        <taxon>Araneomorphae</taxon>
        <taxon>Entelegynae</taxon>
        <taxon>Araneoidea</taxon>
        <taxon>Araneidae</taxon>
        <taxon>Larinioides</taxon>
    </lineage>
</organism>
<evidence type="ECO:0000313" key="9">
    <source>
        <dbReference type="EMBL" id="CAL1279194.1"/>
    </source>
</evidence>
<dbReference type="InterPro" id="IPR039778">
    <property type="entry name" value="PDCD4"/>
</dbReference>
<keyword evidence="10" id="KW-1185">Reference proteome</keyword>
<dbReference type="Gene3D" id="1.25.40.180">
    <property type="match status" value="2"/>
</dbReference>
<proteinExistence type="inferred from homology"/>
<dbReference type="FunFam" id="1.25.40.180:FF:000008">
    <property type="entry name" value="Programmed cell death protein 4"/>
    <property type="match status" value="1"/>
</dbReference>
<dbReference type="FunFam" id="1.25.40.180:FF:000009">
    <property type="entry name" value="programmed cell death protein 4"/>
    <property type="match status" value="1"/>
</dbReference>
<dbReference type="PROSITE" id="PS51366">
    <property type="entry name" value="MI"/>
    <property type="match status" value="2"/>
</dbReference>